<evidence type="ECO:0000313" key="15">
    <source>
        <dbReference type="Proteomes" id="UP001642405"/>
    </source>
</evidence>
<comment type="subcellular location">
    <subcellularLocation>
        <location evidence="1 12">Endoplasmic reticulum membrane</location>
        <topology evidence="1 12">Multi-pass membrane protein</topology>
    </subcellularLocation>
</comment>
<feature type="transmembrane region" description="Helical" evidence="12">
    <location>
        <begin position="130"/>
        <end position="151"/>
    </location>
</feature>
<comment type="caution">
    <text evidence="14">The sequence shown here is derived from an EMBL/GenBank/DDBJ whole genome shotgun (WGS) entry which is preliminary data.</text>
</comment>
<evidence type="ECO:0000256" key="11">
    <source>
        <dbReference type="ARBA" id="ARBA00023136"/>
    </source>
</evidence>
<keyword evidence="11 12" id="KW-0472">Membrane</keyword>
<feature type="transmembrane region" description="Helical" evidence="12">
    <location>
        <begin position="344"/>
        <end position="366"/>
    </location>
</feature>
<evidence type="ECO:0000256" key="3">
    <source>
        <dbReference type="ARBA" id="ARBA00008698"/>
    </source>
</evidence>
<protein>
    <recommendedName>
        <fullName evidence="4 12">GPI mannosyltransferase 2</fullName>
        <ecNumber evidence="12">2.4.1.-</ecNumber>
    </recommendedName>
</protein>
<keyword evidence="6 12" id="KW-0328">Glycosyltransferase</keyword>
<feature type="transmembrane region" description="Helical" evidence="12">
    <location>
        <begin position="459"/>
        <end position="482"/>
    </location>
</feature>
<gene>
    <name evidence="14" type="primary">GPI18</name>
    <name evidence="14" type="ORF">SCUCBS95973_001043</name>
</gene>
<evidence type="ECO:0000256" key="6">
    <source>
        <dbReference type="ARBA" id="ARBA00022676"/>
    </source>
</evidence>
<dbReference type="EMBL" id="CAWUHB010000003">
    <property type="protein sequence ID" value="CAK7211173.1"/>
    <property type="molecule type" value="Genomic_DNA"/>
</dbReference>
<keyword evidence="15" id="KW-1185">Reference proteome</keyword>
<evidence type="ECO:0000256" key="9">
    <source>
        <dbReference type="ARBA" id="ARBA00022824"/>
    </source>
</evidence>
<feature type="compositionally biased region" description="Gly residues" evidence="13">
    <location>
        <begin position="378"/>
        <end position="387"/>
    </location>
</feature>
<accession>A0ABP0AVB5</accession>
<evidence type="ECO:0000256" key="7">
    <source>
        <dbReference type="ARBA" id="ARBA00022679"/>
    </source>
</evidence>
<sequence>MALSTWSAGHAGRLLLDHRQHPYRSLAAMFGIWKAFLLGIAALATLAGPAYDTSGDLLEAITANASANTLPGHAIPSGGIVSRFVSWDAIYYVQAARRGHIYEQEWAFGAALPAVVSFIQSTLASLGADVSVPVVAVAYAHFAHLLAVLLLYRLGCQVWIGAAGRTVAFVAACLHVLSPAGLFLSAPYAESSCALFSFAGYIAFAAGRKASSTGALSVKGDLLRLLAGVYFGVATLFRSNGLLNSMLFAYEAVAGSLMFLRQPSLALFRRLVFVGLGGMAVAAGTVVPQTVAYFQFCQAPSGMPRENFRPWCTALVPSIYSFVQEHYWGSGRLFGYWTLSNLPLFLLATPMLLVMADSSIDVWVLVANAAKDAKRKASGGGGGGGNGNVPSTQKEDGHGRVFDPRLGPLVQCMTAIQFLLATMAFTSYHVQIISRLSSAYPVWYWWLAQGLMGGPRSKLSGGIVVFMVMYASIQGILFASFLPPA</sequence>
<evidence type="ECO:0000256" key="4">
    <source>
        <dbReference type="ARBA" id="ARBA00013795"/>
    </source>
</evidence>
<feature type="transmembrane region" description="Helical" evidence="12">
    <location>
        <begin position="106"/>
        <end position="124"/>
    </location>
</feature>
<evidence type="ECO:0000256" key="1">
    <source>
        <dbReference type="ARBA" id="ARBA00004477"/>
    </source>
</evidence>
<evidence type="ECO:0000256" key="8">
    <source>
        <dbReference type="ARBA" id="ARBA00022692"/>
    </source>
</evidence>
<keyword evidence="5 12" id="KW-0337">GPI-anchor biosynthesis</keyword>
<keyword evidence="8 12" id="KW-0812">Transmembrane</keyword>
<organism evidence="14 15">
    <name type="scientific">Sporothrix curviconia</name>
    <dbReference type="NCBI Taxonomy" id="1260050"/>
    <lineage>
        <taxon>Eukaryota</taxon>
        <taxon>Fungi</taxon>
        <taxon>Dikarya</taxon>
        <taxon>Ascomycota</taxon>
        <taxon>Pezizomycotina</taxon>
        <taxon>Sordariomycetes</taxon>
        <taxon>Sordariomycetidae</taxon>
        <taxon>Ophiostomatales</taxon>
        <taxon>Ophiostomataceae</taxon>
        <taxon>Sporothrix</taxon>
    </lineage>
</organism>
<keyword evidence="7 12" id="KW-0808">Transferase</keyword>
<dbReference type="PANTHER" id="PTHR12468:SF2">
    <property type="entry name" value="GPI MANNOSYLTRANSFERASE 2"/>
    <property type="match status" value="1"/>
</dbReference>
<comment type="function">
    <text evidence="12">Mannosyltransferase involved in glycosylphosphatidylinositol-anchor biosynthesis.</text>
</comment>
<dbReference type="Proteomes" id="UP001642405">
    <property type="component" value="Unassembled WGS sequence"/>
</dbReference>
<evidence type="ECO:0000313" key="14">
    <source>
        <dbReference type="EMBL" id="CAK7211173.1"/>
    </source>
</evidence>
<dbReference type="EC" id="2.4.1.-" evidence="12"/>
<keyword evidence="9 12" id="KW-0256">Endoplasmic reticulum</keyword>
<dbReference type="InterPro" id="IPR007315">
    <property type="entry name" value="PIG-V/Gpi18"/>
</dbReference>
<evidence type="ECO:0000256" key="2">
    <source>
        <dbReference type="ARBA" id="ARBA00004687"/>
    </source>
</evidence>
<keyword evidence="10 12" id="KW-1133">Transmembrane helix</keyword>
<feature type="transmembrane region" description="Helical" evidence="12">
    <location>
        <begin position="26"/>
        <end position="47"/>
    </location>
</feature>
<comment type="similarity">
    <text evidence="3 12">Belongs to the PIGV family.</text>
</comment>
<evidence type="ECO:0000256" key="13">
    <source>
        <dbReference type="SAM" id="MobiDB-lite"/>
    </source>
</evidence>
<comment type="pathway">
    <text evidence="2 12">Glycolipid biosynthesis; glycosylphosphatidylinositol-anchor biosynthesis.</text>
</comment>
<reference evidence="14 15" key="1">
    <citation type="submission" date="2024-01" db="EMBL/GenBank/DDBJ databases">
        <authorList>
            <person name="Allen C."/>
            <person name="Tagirdzhanova G."/>
        </authorList>
    </citation>
    <scope>NUCLEOTIDE SEQUENCE [LARGE SCALE GENOMIC DNA]</scope>
</reference>
<proteinExistence type="inferred from homology"/>
<comment type="caution">
    <text evidence="12">Lacks conserved residue(s) required for the propagation of feature annotation.</text>
</comment>
<evidence type="ECO:0000256" key="12">
    <source>
        <dbReference type="RuleBase" id="RU363112"/>
    </source>
</evidence>
<evidence type="ECO:0000256" key="10">
    <source>
        <dbReference type="ARBA" id="ARBA00022989"/>
    </source>
</evidence>
<feature type="region of interest" description="Disordered" evidence="13">
    <location>
        <begin position="375"/>
        <end position="397"/>
    </location>
</feature>
<name>A0ABP0AVB5_9PEZI</name>
<evidence type="ECO:0000256" key="5">
    <source>
        <dbReference type="ARBA" id="ARBA00022502"/>
    </source>
</evidence>
<feature type="transmembrane region" description="Helical" evidence="12">
    <location>
        <begin position="272"/>
        <end position="296"/>
    </location>
</feature>
<dbReference type="PANTHER" id="PTHR12468">
    <property type="entry name" value="GPI MANNOSYLTRANSFERASE 2"/>
    <property type="match status" value="1"/>
</dbReference>
<dbReference type="Pfam" id="PF04188">
    <property type="entry name" value="Mannosyl_trans2"/>
    <property type="match status" value="1"/>
</dbReference>